<proteinExistence type="inferred from homology"/>
<evidence type="ECO:0000256" key="7">
    <source>
        <dbReference type="ARBA" id="ARBA00022729"/>
    </source>
</evidence>
<dbReference type="InterPro" id="IPR008635">
    <property type="entry name" value="Coiled_stalk_dom"/>
</dbReference>
<feature type="domain" description="Trimeric autotransporter adhesin YadA-like stalk" evidence="14">
    <location>
        <begin position="644"/>
        <end position="686"/>
    </location>
</feature>
<dbReference type="EMBL" id="WBKH01000002">
    <property type="protein sequence ID" value="KAB1479508.1"/>
    <property type="molecule type" value="Genomic_DNA"/>
</dbReference>
<keyword evidence="11" id="KW-0175">Coiled coil</keyword>
<comment type="caution">
    <text evidence="15">The sequence shown here is derived from an EMBL/GenBank/DDBJ whole genome shotgun (WGS) entry which is preliminary data.</text>
</comment>
<evidence type="ECO:0000259" key="13">
    <source>
        <dbReference type="Pfam" id="PF03895"/>
    </source>
</evidence>
<dbReference type="AlphaFoldDB" id="A0A833CD79"/>
<sequence>MKVLGVGTMRKNQLQKAVLMVLAGSLIVGGAQAADDVVVDSNNNFIAGSNATVSDNTENSIVIGTDAKTVAGKPTGTISNAVVLGTGASTYGSGNVVIGAGAKSESVDGSSTNPSGSVAIGLNATITNSGAGITNPTNAIAIGRNSLVEKVNAIAIGDEAQALNQNNVSIGLQAGKGTTGYYNFALGSEVGQNIQGEENISIGRWANNNNPDSHNIAIGLNALNNQKQWTNTRVPISPVYSKGGNIALGSGALSGATSASNVALGTRAGLNMYGAGNVIMGTVAGANAGLNADNTTQGTALTNSIIMGTQAGNNAGGDQAVIIGNYQNNAVVASNVVAIGSNSKVTGQFGLGLGHAVYNNATYGLAVGSYTTLADTALHSGAFGTGTSSSRTTVSGASSYSIGNSNTVTADKAFVLGNSVTADVANSVTLGDSARVTAGSAIGTALLTSAGESGATTSAGDTGTVSSATVNGVTYSGFAGATANGAVSIGASGSERRLQNVAAGEISATSTDAINGSQLYQVATAASTAAKGAKTEVKSTDGTVSIVGKADDNDSHMVYDLSIDNAKVNLAYKANGGLAQSVSLANGLNFTNGTNTTATVAADGVVKYDLNKDITVDNITANTSITVGDKITINNGGIDMGDTKITNIGDGSITEGSKDAINGGQIYNIKQEIENKVTNSVKGAKTEVTSKNGSVTIGTSTGSNGQTIYDLSVDAGATNIAYKANGEDVQSVSLANGLDFQNGKNTTATVGADGKVTFDLNDSINVTNITATTITGDTINAKTINGDTIKAGDTVVINNNGIDMGGTKITNISSGDISKGSTDAVTGDQLFETNQKINNLSGSYNRLNDKVDKVGAGAAALAGLHPLDFNPDDKWSFAVGYGNYKSADAMAVGAYYQPNEDTLFGVAGSMGNGENMMNASVSFKIGQSSGVSRSRVAMAQEIIDLKTDNQDLRNQVNDLAAKVNQLLGVIQQGNAVTTPDTADRIRVDRISGEDNDRNKIDRVRVNDDINTK</sequence>
<feature type="chain" id="PRO_5032606952" description="Hep/Hag repeat protein" evidence="12">
    <location>
        <begin position="34"/>
        <end position="1012"/>
    </location>
</feature>
<dbReference type="InterPro" id="IPR005594">
    <property type="entry name" value="YadA_C"/>
</dbReference>
<dbReference type="InterPro" id="IPR045584">
    <property type="entry name" value="Pilin-like"/>
</dbReference>
<comment type="subcellular location">
    <subcellularLocation>
        <location evidence="2">Cell outer membrane</location>
    </subcellularLocation>
    <subcellularLocation>
        <location evidence="1">Cell surface</location>
    </subcellularLocation>
</comment>
<protein>
    <recommendedName>
        <fullName evidence="17">Hep/Hag repeat protein</fullName>
    </recommendedName>
</protein>
<comment type="similarity">
    <text evidence="3">Belongs to the autotransporter-2 (AT-2) (TC 1.B.40) family.</text>
</comment>
<evidence type="ECO:0000256" key="12">
    <source>
        <dbReference type="SAM" id="SignalP"/>
    </source>
</evidence>
<dbReference type="GO" id="GO:0009986">
    <property type="term" value="C:cell surface"/>
    <property type="evidence" value="ECO:0007669"/>
    <property type="project" value="UniProtKB-SubCell"/>
</dbReference>
<evidence type="ECO:0000256" key="3">
    <source>
        <dbReference type="ARBA" id="ARBA00005848"/>
    </source>
</evidence>
<dbReference type="Proteomes" id="UP000434554">
    <property type="component" value="Unassembled WGS sequence"/>
</dbReference>
<dbReference type="SUPFAM" id="SSF54523">
    <property type="entry name" value="Pili subunits"/>
    <property type="match status" value="1"/>
</dbReference>
<keyword evidence="5" id="KW-1134">Transmembrane beta strand</keyword>
<evidence type="ECO:0000256" key="5">
    <source>
        <dbReference type="ARBA" id="ARBA00022452"/>
    </source>
</evidence>
<evidence type="ECO:0000256" key="2">
    <source>
        <dbReference type="ARBA" id="ARBA00004442"/>
    </source>
</evidence>
<evidence type="ECO:0000313" key="15">
    <source>
        <dbReference type="EMBL" id="KAB1479508.1"/>
    </source>
</evidence>
<keyword evidence="6" id="KW-0812">Transmembrane</keyword>
<evidence type="ECO:0000256" key="6">
    <source>
        <dbReference type="ARBA" id="ARBA00022692"/>
    </source>
</evidence>
<evidence type="ECO:0000256" key="1">
    <source>
        <dbReference type="ARBA" id="ARBA00004241"/>
    </source>
</evidence>
<keyword evidence="4" id="KW-0813">Transport</keyword>
<name>A0A833CD79_9FIRM</name>
<feature type="signal peptide" evidence="12">
    <location>
        <begin position="1"/>
        <end position="33"/>
    </location>
</feature>
<keyword evidence="10" id="KW-0998">Cell outer membrane</keyword>
<dbReference type="Gene3D" id="3.30.1300.30">
    <property type="entry name" value="GSPII I/J protein-like"/>
    <property type="match status" value="1"/>
</dbReference>
<evidence type="ECO:0000256" key="10">
    <source>
        <dbReference type="ARBA" id="ARBA00023237"/>
    </source>
</evidence>
<dbReference type="Pfam" id="PF05662">
    <property type="entry name" value="YadA_stalk"/>
    <property type="match status" value="3"/>
</dbReference>
<feature type="domain" description="Trimeric autotransporter adhesin YadA-like stalk" evidence="14">
    <location>
        <begin position="497"/>
        <end position="540"/>
    </location>
</feature>
<evidence type="ECO:0000256" key="8">
    <source>
        <dbReference type="ARBA" id="ARBA00022927"/>
    </source>
</evidence>
<keyword evidence="9" id="KW-0472">Membrane</keyword>
<evidence type="ECO:0000313" key="16">
    <source>
        <dbReference type="Proteomes" id="UP000434554"/>
    </source>
</evidence>
<organism evidence="15 16">
    <name type="scientific">Veillonella seminalis</name>
    <dbReference type="NCBI Taxonomy" id="1502943"/>
    <lineage>
        <taxon>Bacteria</taxon>
        <taxon>Bacillati</taxon>
        <taxon>Bacillota</taxon>
        <taxon>Negativicutes</taxon>
        <taxon>Veillonellales</taxon>
        <taxon>Veillonellaceae</taxon>
        <taxon>Veillonella</taxon>
    </lineage>
</organism>
<feature type="coiled-coil region" evidence="11">
    <location>
        <begin position="935"/>
        <end position="969"/>
    </location>
</feature>
<keyword evidence="8" id="KW-0653">Protein transport</keyword>
<dbReference type="InterPro" id="IPR011049">
    <property type="entry name" value="Serralysin-like_metalloprot_C"/>
</dbReference>
<keyword evidence="7 12" id="KW-0732">Signal</keyword>
<dbReference type="SUPFAM" id="SSF101967">
    <property type="entry name" value="Adhesin YadA, collagen-binding domain"/>
    <property type="match status" value="2"/>
</dbReference>
<evidence type="ECO:0000256" key="11">
    <source>
        <dbReference type="SAM" id="Coils"/>
    </source>
</evidence>
<dbReference type="Pfam" id="PF03895">
    <property type="entry name" value="YadA_anchor"/>
    <property type="match status" value="1"/>
</dbReference>
<feature type="domain" description="Trimeric autotransporter adhesin YadA-like stalk" evidence="14">
    <location>
        <begin position="808"/>
        <end position="852"/>
    </location>
</feature>
<evidence type="ECO:0000256" key="4">
    <source>
        <dbReference type="ARBA" id="ARBA00022448"/>
    </source>
</evidence>
<accession>A0A833CD79</accession>
<evidence type="ECO:0000259" key="14">
    <source>
        <dbReference type="Pfam" id="PF05662"/>
    </source>
</evidence>
<gene>
    <name evidence="15" type="ORF">F8R14_02325</name>
</gene>
<dbReference type="GO" id="GO:0015031">
    <property type="term" value="P:protein transport"/>
    <property type="evidence" value="ECO:0007669"/>
    <property type="project" value="UniProtKB-KW"/>
</dbReference>
<dbReference type="GO" id="GO:0009279">
    <property type="term" value="C:cell outer membrane"/>
    <property type="evidence" value="ECO:0007669"/>
    <property type="project" value="UniProtKB-SubCell"/>
</dbReference>
<reference evidence="15 16" key="1">
    <citation type="submission" date="2019-09" db="EMBL/GenBank/DDBJ databases">
        <title>Draft genome sequence of 3 type strains from the CCUG.</title>
        <authorList>
            <person name="Pineiro-Iglesias B."/>
            <person name="Tunovic T."/>
            <person name="Unosson C."/>
            <person name="Inganas E."/>
            <person name="Ohlen M."/>
            <person name="Cardew S."/>
            <person name="Jensie-Markopoulos S."/>
            <person name="Salva-Serra F."/>
            <person name="Jaen-Luchoro D."/>
            <person name="Karlsson R."/>
            <person name="Svensson-Stadler L."/>
            <person name="Chun J."/>
            <person name="Moore E."/>
        </authorList>
    </citation>
    <scope>NUCLEOTIDE SEQUENCE [LARGE SCALE GENOMIC DNA]</scope>
    <source>
        <strain evidence="15 16">CCUG 65427</strain>
    </source>
</reference>
<evidence type="ECO:0000256" key="9">
    <source>
        <dbReference type="ARBA" id="ARBA00023136"/>
    </source>
</evidence>
<dbReference type="Gene3D" id="1.20.5.170">
    <property type="match status" value="1"/>
</dbReference>
<dbReference type="Gene3D" id="2.150.10.10">
    <property type="entry name" value="Serralysin-like metalloprotease, C-terminal"/>
    <property type="match status" value="3"/>
</dbReference>
<feature type="domain" description="Trimeric autotransporter adhesin YadA-like C-terminal membrane anchor" evidence="13">
    <location>
        <begin position="870"/>
        <end position="923"/>
    </location>
</feature>
<evidence type="ECO:0008006" key="17">
    <source>
        <dbReference type="Google" id="ProtNLM"/>
    </source>
</evidence>